<dbReference type="InterPro" id="IPR003150">
    <property type="entry name" value="DNA-bd_RFX"/>
</dbReference>
<evidence type="ECO:0000256" key="2">
    <source>
        <dbReference type="ARBA" id="ARBA00023015"/>
    </source>
</evidence>
<dbReference type="PROSITE" id="PS51526">
    <property type="entry name" value="RFX_DBD"/>
    <property type="match status" value="1"/>
</dbReference>
<dbReference type="RefSeq" id="XP_007390745.1">
    <property type="nucleotide sequence ID" value="XM_007390683.1"/>
</dbReference>
<dbReference type="FunCoup" id="K5VEC2">
    <property type="interactions" value="8"/>
</dbReference>
<organism evidence="7 8">
    <name type="scientific">Phanerochaete carnosa (strain HHB-10118-sp)</name>
    <name type="common">White-rot fungus</name>
    <name type="synonym">Peniophora carnosa</name>
    <dbReference type="NCBI Taxonomy" id="650164"/>
    <lineage>
        <taxon>Eukaryota</taxon>
        <taxon>Fungi</taxon>
        <taxon>Dikarya</taxon>
        <taxon>Basidiomycota</taxon>
        <taxon>Agaricomycotina</taxon>
        <taxon>Agaricomycetes</taxon>
        <taxon>Polyporales</taxon>
        <taxon>Phanerochaetaceae</taxon>
        <taxon>Phanerochaete</taxon>
    </lineage>
</organism>
<dbReference type="AlphaFoldDB" id="K5VEC2"/>
<dbReference type="KEGG" id="pco:PHACADRAFT_111789"/>
<keyword evidence="4" id="KW-0539">Nucleus</keyword>
<feature type="domain" description="RFX-type winged-helix" evidence="6">
    <location>
        <begin position="297"/>
        <end position="373"/>
    </location>
</feature>
<evidence type="ECO:0000256" key="4">
    <source>
        <dbReference type="ARBA" id="ARBA00023242"/>
    </source>
</evidence>
<dbReference type="PANTHER" id="PTHR22970:SF14">
    <property type="entry name" value="AT-RICH INTERACTIVE DOMAIN-CONTAINING PROTEIN 2"/>
    <property type="match status" value="1"/>
</dbReference>
<proteinExistence type="predicted"/>
<keyword evidence="2" id="KW-0805">Transcription regulation</keyword>
<evidence type="ECO:0000256" key="3">
    <source>
        <dbReference type="ARBA" id="ARBA00023163"/>
    </source>
</evidence>
<protein>
    <recommendedName>
        <fullName evidence="6">RFX-type winged-helix domain-containing protein</fullName>
    </recommendedName>
</protein>
<dbReference type="EMBL" id="JH930468">
    <property type="protein sequence ID" value="EKM61321.1"/>
    <property type="molecule type" value="Genomic_DNA"/>
</dbReference>
<dbReference type="HOGENOM" id="CLU_028353_0_0_1"/>
<accession>K5VEC2</accession>
<evidence type="ECO:0000256" key="5">
    <source>
        <dbReference type="SAM" id="MobiDB-lite"/>
    </source>
</evidence>
<dbReference type="InParanoid" id="K5VEC2"/>
<evidence type="ECO:0000259" key="6">
    <source>
        <dbReference type="PROSITE" id="PS51526"/>
    </source>
</evidence>
<keyword evidence="1" id="KW-0156">Chromatin regulator</keyword>
<reference evidence="7 8" key="1">
    <citation type="journal article" date="2012" name="BMC Genomics">
        <title>Comparative genomics of the white-rot fungi, Phanerochaete carnosa and P. chrysosporium, to elucidate the genetic basis of the distinct wood types they colonize.</title>
        <authorList>
            <person name="Suzuki H."/>
            <person name="MacDonald J."/>
            <person name="Syed K."/>
            <person name="Salamov A."/>
            <person name="Hori C."/>
            <person name="Aerts A."/>
            <person name="Henrissat B."/>
            <person name="Wiebenga A."/>
            <person name="vanKuyk P.A."/>
            <person name="Barry K."/>
            <person name="Lindquist E."/>
            <person name="LaButti K."/>
            <person name="Lapidus A."/>
            <person name="Lucas S."/>
            <person name="Coutinho P."/>
            <person name="Gong Y."/>
            <person name="Samejima M."/>
            <person name="Mahadevan R."/>
            <person name="Abou-Zaid M."/>
            <person name="de Vries R.P."/>
            <person name="Igarashi K."/>
            <person name="Yadav J.S."/>
            <person name="Grigoriev I.V."/>
            <person name="Master E.R."/>
        </authorList>
    </citation>
    <scope>NUCLEOTIDE SEQUENCE [LARGE SCALE GENOMIC DNA]</scope>
    <source>
        <strain evidence="7 8">HHB-10118-sp</strain>
    </source>
</reference>
<feature type="region of interest" description="Disordered" evidence="5">
    <location>
        <begin position="540"/>
        <end position="559"/>
    </location>
</feature>
<dbReference type="STRING" id="650164.K5VEC2"/>
<dbReference type="SUPFAM" id="SSF48371">
    <property type="entry name" value="ARM repeat"/>
    <property type="match status" value="1"/>
</dbReference>
<dbReference type="OrthoDB" id="338531at2759"/>
<name>K5VEC2_PHACS</name>
<keyword evidence="8" id="KW-1185">Reference proteome</keyword>
<dbReference type="GO" id="GO:0006355">
    <property type="term" value="P:regulation of DNA-templated transcription"/>
    <property type="evidence" value="ECO:0007669"/>
    <property type="project" value="InterPro"/>
</dbReference>
<dbReference type="Proteomes" id="UP000008370">
    <property type="component" value="Unassembled WGS sequence"/>
</dbReference>
<evidence type="ECO:0000256" key="1">
    <source>
        <dbReference type="ARBA" id="ARBA00022853"/>
    </source>
</evidence>
<dbReference type="GeneID" id="18907644"/>
<dbReference type="InterPro" id="IPR052406">
    <property type="entry name" value="Chromatin_Remodeling_Comp"/>
</dbReference>
<evidence type="ECO:0000313" key="7">
    <source>
        <dbReference type="EMBL" id="EKM61321.1"/>
    </source>
</evidence>
<dbReference type="InterPro" id="IPR016024">
    <property type="entry name" value="ARM-type_fold"/>
</dbReference>
<dbReference type="PANTHER" id="PTHR22970">
    <property type="entry name" value="AT-RICH INTERACTIVE DOMAIN-CONTAINING PROTEIN 2"/>
    <property type="match status" value="1"/>
</dbReference>
<dbReference type="GO" id="GO:0016586">
    <property type="term" value="C:RSC-type complex"/>
    <property type="evidence" value="ECO:0007669"/>
    <property type="project" value="TreeGrafter"/>
</dbReference>
<sequence length="597" mass="66717">MVLALKCGIDSEIAWALSRLCRISANEQFLLRALPGLIEGLFEWPLWYARGAALDVAAQAALFSLPKDIERYRQHALESVFVLRNASLNPQNAGELSARRATQELILLALHRLKPDNDANVEFLLDVIDILQAIASTSILPPPNSPLFANPVPPLLELAGSSSNRSLIISSLTTLHLLFSNPPNVGHMTPDSPALSAAIRYLPLLSDKPLLDASLNFLYTQLSYTPMTKAFLQSKELTVTLRMLVLFMLNEEEEETVVVEIASPVYTAPATVEGDKDHVLTQKEFDKLLPMPEPDRCYEWMRTMFEVNPDRELTQVEFYNMYKDTFIPYQSQYYCIPASEVIKNVTTVFSTAQAMVLAGPPQKFVVRGVDRKKDVRAIDRFKCRWNQGQCENSAFNSTGELYEHVLEEHINPHAELKMTCSWANCSHGPIQTTHMRGHVLTHLPAMQQPARDPQVDDLITLPAEHFPHPVPDPTTRPVPPPRHAAITYTQPAKDPTHTALTALLCIRILFRASFASSAAAPRVDEEHFGFPGIIEDVEEKEGDEDMGGITDSEREGERRGRKAFVSVRHLLEGVRLRDDTLQGWIAEMVDAGLSGTT</sequence>
<gene>
    <name evidence="7" type="ORF">PHACADRAFT_111789</name>
</gene>
<dbReference type="GO" id="GO:0006325">
    <property type="term" value="P:chromatin organization"/>
    <property type="evidence" value="ECO:0007669"/>
    <property type="project" value="UniProtKB-KW"/>
</dbReference>
<dbReference type="GO" id="GO:0003677">
    <property type="term" value="F:DNA binding"/>
    <property type="evidence" value="ECO:0007669"/>
    <property type="project" value="InterPro"/>
</dbReference>
<evidence type="ECO:0000313" key="8">
    <source>
        <dbReference type="Proteomes" id="UP000008370"/>
    </source>
</evidence>
<keyword evidence="3" id="KW-0804">Transcription</keyword>